<keyword evidence="2" id="KW-1185">Reference proteome</keyword>
<reference evidence="1 2" key="1">
    <citation type="submission" date="2020-10" db="EMBL/GenBank/DDBJ databases">
        <title>Complete genome sequence of Paludibaculum fermentans P105T, a facultatively anaerobic acidobacterium capable of dissimilatory Fe(III) reduction.</title>
        <authorList>
            <person name="Dedysh S.N."/>
            <person name="Beletsky A.V."/>
            <person name="Kulichevskaya I.S."/>
            <person name="Mardanov A.V."/>
            <person name="Ravin N.V."/>
        </authorList>
    </citation>
    <scope>NUCLEOTIDE SEQUENCE [LARGE SCALE GENOMIC DNA]</scope>
    <source>
        <strain evidence="1 2">P105</strain>
    </source>
</reference>
<evidence type="ECO:0000313" key="2">
    <source>
        <dbReference type="Proteomes" id="UP000593892"/>
    </source>
</evidence>
<dbReference type="KEGG" id="pfer:IRI77_31175"/>
<accession>A0A7S7NYN2</accession>
<organism evidence="1 2">
    <name type="scientific">Paludibaculum fermentans</name>
    <dbReference type="NCBI Taxonomy" id="1473598"/>
    <lineage>
        <taxon>Bacteria</taxon>
        <taxon>Pseudomonadati</taxon>
        <taxon>Acidobacteriota</taxon>
        <taxon>Terriglobia</taxon>
        <taxon>Bryobacterales</taxon>
        <taxon>Bryobacteraceae</taxon>
        <taxon>Paludibaculum</taxon>
    </lineage>
</organism>
<evidence type="ECO:0000313" key="1">
    <source>
        <dbReference type="EMBL" id="QOY92209.1"/>
    </source>
</evidence>
<proteinExistence type="predicted"/>
<sequence>MAALAGLSFVSSAAVTVQKQNYQGWPNSYRISNGEVELVVTGDVGPRVIRYGFVGGQNLFKEYKEQLGKSGEAAFQARGGHRVWKAPEDPVATWAPDNVPVEVKQTAQGVIAREPKEPLTGLQKEIEIRLAASGSGVTVIHRITNGSLFPLEFSAWALTQMAQGGTAVTGFPPRGKHPVNLEATNPLVMWAYTDLSDKRWTFTKKYLMLRQDPANAEPQKLGTFNADTWAAYVLNGEAFVKRVRADASKTYPDFGCSFETFTNDEFLEVETVGPLTKLQPGQTVEHVENWSLHKNVRLDAKTDAALDQLILPLVQATNGVR</sequence>
<gene>
    <name evidence="1" type="ORF">IRI77_31175</name>
</gene>
<dbReference type="EMBL" id="CP063849">
    <property type="protein sequence ID" value="QOY92209.1"/>
    <property type="molecule type" value="Genomic_DNA"/>
</dbReference>
<name>A0A7S7NYN2_PALFE</name>
<dbReference type="AlphaFoldDB" id="A0A7S7NYN2"/>
<evidence type="ECO:0008006" key="3">
    <source>
        <dbReference type="Google" id="ProtNLM"/>
    </source>
</evidence>
<protein>
    <recommendedName>
        <fullName evidence="3">DUF4380 domain-containing protein</fullName>
    </recommendedName>
</protein>
<dbReference type="Proteomes" id="UP000593892">
    <property type="component" value="Chromosome"/>
</dbReference>